<dbReference type="Proteomes" id="UP000266861">
    <property type="component" value="Unassembled WGS sequence"/>
</dbReference>
<feature type="compositionally biased region" description="Acidic residues" evidence="1">
    <location>
        <begin position="82"/>
        <end position="91"/>
    </location>
</feature>
<comment type="caution">
    <text evidence="2">The sequence shown here is derived from an EMBL/GenBank/DDBJ whole genome shotgun (WGS) entry which is preliminary data.</text>
</comment>
<evidence type="ECO:0000256" key="1">
    <source>
        <dbReference type="SAM" id="MobiDB-lite"/>
    </source>
</evidence>
<reference evidence="2 3" key="1">
    <citation type="submission" date="2018-08" db="EMBL/GenBank/DDBJ databases">
        <title>Genome and evolution of the arbuscular mycorrhizal fungus Diversispora epigaea (formerly Glomus versiforme) and its bacterial endosymbionts.</title>
        <authorList>
            <person name="Sun X."/>
            <person name="Fei Z."/>
            <person name="Harrison M."/>
        </authorList>
    </citation>
    <scope>NUCLEOTIDE SEQUENCE [LARGE SCALE GENOMIC DNA]</scope>
    <source>
        <strain evidence="2 3">IT104</strain>
    </source>
</reference>
<organism evidence="2 3">
    <name type="scientific">Diversispora epigaea</name>
    <dbReference type="NCBI Taxonomy" id="1348612"/>
    <lineage>
        <taxon>Eukaryota</taxon>
        <taxon>Fungi</taxon>
        <taxon>Fungi incertae sedis</taxon>
        <taxon>Mucoromycota</taxon>
        <taxon>Glomeromycotina</taxon>
        <taxon>Glomeromycetes</taxon>
        <taxon>Diversisporales</taxon>
        <taxon>Diversisporaceae</taxon>
        <taxon>Diversispora</taxon>
    </lineage>
</organism>
<dbReference type="EMBL" id="PQFF01000388">
    <property type="protein sequence ID" value="RHZ53508.1"/>
    <property type="molecule type" value="Genomic_DNA"/>
</dbReference>
<protein>
    <submittedName>
        <fullName evidence="2">Uncharacterized protein</fullName>
    </submittedName>
</protein>
<keyword evidence="3" id="KW-1185">Reference proteome</keyword>
<proteinExistence type="predicted"/>
<gene>
    <name evidence="2" type="ORF">Glove_441g7</name>
</gene>
<evidence type="ECO:0000313" key="3">
    <source>
        <dbReference type="Proteomes" id="UP000266861"/>
    </source>
</evidence>
<sequence length="125" mass="14268">MLKVDQVFKTVFISLKRHPSLFIKSVALYMPNIYIIPELSIAPSPLIADLGGTASPQSSGLIEKEQKYKSTSNLSLSKDVEDSSLNEDDEDLPFCYRDEDLYLDENDEDYDKDSSSNEIMKYIFR</sequence>
<evidence type="ECO:0000313" key="2">
    <source>
        <dbReference type="EMBL" id="RHZ53508.1"/>
    </source>
</evidence>
<dbReference type="AlphaFoldDB" id="A0A397GV31"/>
<accession>A0A397GV31</accession>
<feature type="region of interest" description="Disordered" evidence="1">
    <location>
        <begin position="53"/>
        <end position="91"/>
    </location>
</feature>
<name>A0A397GV31_9GLOM</name>